<dbReference type="PIRSF" id="PIRSF036893">
    <property type="entry name" value="Lipocalin_ApoD"/>
    <property type="match status" value="1"/>
</dbReference>
<dbReference type="RefSeq" id="WP_006365237.1">
    <property type="nucleotide sequence ID" value="NZ_AASE01000001.1"/>
</dbReference>
<feature type="chain" id="PRO_5013436771" evidence="2">
    <location>
        <begin position="22"/>
        <end position="173"/>
    </location>
</feature>
<reference evidence="5 6" key="2">
    <citation type="submission" date="2006-07" db="EMBL/GenBank/DDBJ databases">
        <title>Sequencing of the draft genome and assembly of Chlorobium ferroxidans DSM 13031.</title>
        <authorList>
            <consortium name="US DOE Joint Genome Institute (JGI-PGF)"/>
            <person name="Copeland A."/>
            <person name="Lucas S."/>
            <person name="Lapidus A."/>
            <person name="Barry K."/>
            <person name="Glavina del Rio T."/>
            <person name="Dalin E."/>
            <person name="Tice H."/>
            <person name="Bruce D."/>
            <person name="Pitluck S."/>
            <person name="Richardson P."/>
        </authorList>
    </citation>
    <scope>NUCLEOTIDE SEQUENCE [LARGE SCALE GENOMIC DNA]</scope>
    <source>
        <strain evidence="5 6">DSM 13031</strain>
    </source>
</reference>
<dbReference type="PROSITE" id="PS00213">
    <property type="entry name" value="LIPOCALIN"/>
    <property type="match status" value="1"/>
</dbReference>
<organism evidence="5 6">
    <name type="scientific">Chlorobium ferrooxidans DSM 13031</name>
    <dbReference type="NCBI Taxonomy" id="377431"/>
    <lineage>
        <taxon>Bacteria</taxon>
        <taxon>Pseudomonadati</taxon>
        <taxon>Chlorobiota</taxon>
        <taxon>Chlorobiia</taxon>
        <taxon>Chlorobiales</taxon>
        <taxon>Chlorobiaceae</taxon>
        <taxon>Chlorobium/Pelodictyon group</taxon>
        <taxon>Chlorobium</taxon>
    </lineage>
</organism>
<feature type="lipid moiety-binding region" description="S-diacylglycerol cysteine" evidence="3">
    <location>
        <position position="15"/>
    </location>
</feature>
<sequence length="173" mass="19409">MKKLLLLGFLLLAGCTGIPQGITVVDNFALDRYLGKWYEIARIDNRFEKGIEQATAVYSLAEDGSVKVLNSGYKVKKRQWKTVTGRGVFIDDTSKGALKVSFFGPFYASYNVIALDRANYSWAVVCGSNRSYFWILSRTPLMERELLEELVGKAGSMGFDTTKIHTVTQQQTE</sequence>
<dbReference type="InterPro" id="IPR022271">
    <property type="entry name" value="Lipocalin_ApoD"/>
</dbReference>
<comment type="similarity">
    <text evidence="1 2">Belongs to the calycin superfamily. Lipocalin family.</text>
</comment>
<proteinExistence type="inferred from homology"/>
<dbReference type="InterPro" id="IPR022272">
    <property type="entry name" value="Lipocalin_CS"/>
</dbReference>
<dbReference type="PANTHER" id="PTHR10612">
    <property type="entry name" value="APOLIPOPROTEIN D"/>
    <property type="match status" value="1"/>
</dbReference>
<dbReference type="Pfam" id="PF08212">
    <property type="entry name" value="Lipocalin_2"/>
    <property type="match status" value="1"/>
</dbReference>
<evidence type="ECO:0000256" key="1">
    <source>
        <dbReference type="ARBA" id="ARBA00006889"/>
    </source>
</evidence>
<evidence type="ECO:0000313" key="5">
    <source>
        <dbReference type="EMBL" id="EAT59964.1"/>
    </source>
</evidence>
<dbReference type="PROSITE" id="PS51257">
    <property type="entry name" value="PROKAR_LIPOPROTEIN"/>
    <property type="match status" value="1"/>
</dbReference>
<dbReference type="InterPro" id="IPR000566">
    <property type="entry name" value="Lipocln_cytosolic_FA-bd_dom"/>
</dbReference>
<dbReference type="Proteomes" id="UP000004162">
    <property type="component" value="Unassembled WGS sequence"/>
</dbReference>
<dbReference type="OrthoDB" id="594739at2"/>
<gene>
    <name evidence="5" type="ORF">CferDRAFT_1971</name>
</gene>
<dbReference type="Gene3D" id="2.40.128.20">
    <property type="match status" value="1"/>
</dbReference>
<dbReference type="InterPro" id="IPR002446">
    <property type="entry name" value="Lipocalin_bac"/>
</dbReference>
<protein>
    <submittedName>
        <fullName evidence="5">Lipocalin-related protein and Bos/Can/Equ allergen</fullName>
    </submittedName>
</protein>
<comment type="caution">
    <text evidence="5">The sequence shown here is derived from an EMBL/GenBank/DDBJ whole genome shotgun (WGS) entry which is preliminary data.</text>
</comment>
<dbReference type="PANTHER" id="PTHR10612:SF34">
    <property type="entry name" value="APOLIPOPROTEIN D"/>
    <property type="match status" value="1"/>
</dbReference>
<feature type="lipid moiety-binding region" description="N-palmitoyl cysteine" evidence="3">
    <location>
        <position position="15"/>
    </location>
</feature>
<keyword evidence="3" id="KW-0564">Palmitate</keyword>
<keyword evidence="2" id="KW-0732">Signal</keyword>
<feature type="domain" description="Lipocalin/cytosolic fatty-acid binding" evidence="4">
    <location>
        <begin position="30"/>
        <end position="169"/>
    </location>
</feature>
<reference evidence="5 6" key="1">
    <citation type="submission" date="2006-07" db="EMBL/GenBank/DDBJ databases">
        <title>Annotation of the draft genome assembly of Chlorobium ferroxidans DSM 13031.</title>
        <authorList>
            <consortium name="US DOE Joint Genome Institute (JGI-ORNL)"/>
            <person name="Larimer F."/>
            <person name="Land M."/>
            <person name="Hauser L."/>
        </authorList>
    </citation>
    <scope>NUCLEOTIDE SEQUENCE [LARGE SCALE GENOMIC DNA]</scope>
    <source>
        <strain evidence="5 6">DSM 13031</strain>
    </source>
</reference>
<name>Q0YUR9_9CHLB</name>
<dbReference type="InterPro" id="IPR012674">
    <property type="entry name" value="Calycin"/>
</dbReference>
<dbReference type="SUPFAM" id="SSF50814">
    <property type="entry name" value="Lipocalins"/>
    <property type="match status" value="1"/>
</dbReference>
<evidence type="ECO:0000259" key="4">
    <source>
        <dbReference type="Pfam" id="PF08212"/>
    </source>
</evidence>
<dbReference type="CDD" id="cd19438">
    <property type="entry name" value="lipocalin_Blc-like"/>
    <property type="match status" value="1"/>
</dbReference>
<dbReference type="AlphaFoldDB" id="Q0YUR9"/>
<feature type="signal peptide" evidence="2">
    <location>
        <begin position="1"/>
        <end position="21"/>
    </location>
</feature>
<accession>Q0YUR9</accession>
<evidence type="ECO:0000256" key="2">
    <source>
        <dbReference type="PIRNR" id="PIRNR036893"/>
    </source>
</evidence>
<dbReference type="GO" id="GO:0006950">
    <property type="term" value="P:response to stress"/>
    <property type="evidence" value="ECO:0007669"/>
    <property type="project" value="UniProtKB-ARBA"/>
</dbReference>
<evidence type="ECO:0000313" key="6">
    <source>
        <dbReference type="Proteomes" id="UP000004162"/>
    </source>
</evidence>
<dbReference type="PRINTS" id="PR01171">
    <property type="entry name" value="BCTLIPOCALIN"/>
</dbReference>
<evidence type="ECO:0000256" key="3">
    <source>
        <dbReference type="PIRSR" id="PIRSR036893-52"/>
    </source>
</evidence>
<dbReference type="InterPro" id="IPR047202">
    <property type="entry name" value="Lipocalin_Blc-like_dom"/>
</dbReference>
<dbReference type="EMBL" id="AASE01000001">
    <property type="protein sequence ID" value="EAT59964.1"/>
    <property type="molecule type" value="Genomic_DNA"/>
</dbReference>
<keyword evidence="6" id="KW-1185">Reference proteome</keyword>
<keyword evidence="3" id="KW-0449">Lipoprotein</keyword>